<comment type="caution">
    <text evidence="5">The sequence shown here is derived from an EMBL/GenBank/DDBJ whole genome shotgun (WGS) entry which is preliminary data.</text>
</comment>
<keyword evidence="6" id="KW-1185">Reference proteome</keyword>
<keyword evidence="1" id="KW-0479">Metal-binding</keyword>
<keyword evidence="3" id="KW-0812">Transmembrane</keyword>
<dbReference type="Proteomes" id="UP001291309">
    <property type="component" value="Unassembled WGS sequence"/>
</dbReference>
<protein>
    <submittedName>
        <fullName evidence="5">Metallophosphoesterase</fullName>
    </submittedName>
</protein>
<feature type="transmembrane region" description="Helical" evidence="3">
    <location>
        <begin position="62"/>
        <end position="83"/>
    </location>
</feature>
<keyword evidence="3" id="KW-0472">Membrane</keyword>
<accession>A0ABU5H2R3</accession>
<dbReference type="PANTHER" id="PTHR31302">
    <property type="entry name" value="TRANSMEMBRANE PROTEIN WITH METALLOPHOSPHOESTERASE DOMAIN-RELATED"/>
    <property type="match status" value="1"/>
</dbReference>
<dbReference type="Gene3D" id="3.60.21.10">
    <property type="match status" value="1"/>
</dbReference>
<feature type="domain" description="Calcineurin-like phosphoesterase" evidence="4">
    <location>
        <begin position="136"/>
        <end position="297"/>
    </location>
</feature>
<gene>
    <name evidence="5" type="ORF">SYV04_15165</name>
</gene>
<organism evidence="5 6">
    <name type="scientific">Hyalangium rubrum</name>
    <dbReference type="NCBI Taxonomy" id="3103134"/>
    <lineage>
        <taxon>Bacteria</taxon>
        <taxon>Pseudomonadati</taxon>
        <taxon>Myxococcota</taxon>
        <taxon>Myxococcia</taxon>
        <taxon>Myxococcales</taxon>
        <taxon>Cystobacterineae</taxon>
        <taxon>Archangiaceae</taxon>
        <taxon>Hyalangium</taxon>
    </lineage>
</organism>
<evidence type="ECO:0000313" key="5">
    <source>
        <dbReference type="EMBL" id="MDY7227753.1"/>
    </source>
</evidence>
<dbReference type="InterPro" id="IPR051158">
    <property type="entry name" value="Metallophosphoesterase_sf"/>
</dbReference>
<keyword evidence="3" id="KW-1133">Transmembrane helix</keyword>
<dbReference type="SUPFAM" id="SSF56300">
    <property type="entry name" value="Metallo-dependent phosphatases"/>
    <property type="match status" value="1"/>
</dbReference>
<dbReference type="PANTHER" id="PTHR31302:SF31">
    <property type="entry name" value="PHOSPHODIESTERASE YAEI"/>
    <property type="match status" value="1"/>
</dbReference>
<keyword evidence="2" id="KW-0378">Hydrolase</keyword>
<evidence type="ECO:0000256" key="2">
    <source>
        <dbReference type="ARBA" id="ARBA00022801"/>
    </source>
</evidence>
<evidence type="ECO:0000313" key="6">
    <source>
        <dbReference type="Proteomes" id="UP001291309"/>
    </source>
</evidence>
<dbReference type="Pfam" id="PF00149">
    <property type="entry name" value="Metallophos"/>
    <property type="match status" value="1"/>
</dbReference>
<reference evidence="5 6" key="1">
    <citation type="submission" date="2023-12" db="EMBL/GenBank/DDBJ databases">
        <title>the genome sequence of Hyalangium sp. s54d21.</title>
        <authorList>
            <person name="Zhang X."/>
        </authorList>
    </citation>
    <scope>NUCLEOTIDE SEQUENCE [LARGE SCALE GENOMIC DNA]</scope>
    <source>
        <strain evidence="6">s54d21</strain>
    </source>
</reference>
<dbReference type="CDD" id="cd07385">
    <property type="entry name" value="MPP_YkuE_C"/>
    <property type="match status" value="1"/>
</dbReference>
<dbReference type="InterPro" id="IPR004843">
    <property type="entry name" value="Calcineurin-like_PHP"/>
</dbReference>
<evidence type="ECO:0000256" key="1">
    <source>
        <dbReference type="ARBA" id="ARBA00022723"/>
    </source>
</evidence>
<name>A0ABU5H2R3_9BACT</name>
<proteinExistence type="predicted"/>
<dbReference type="InterPro" id="IPR029052">
    <property type="entry name" value="Metallo-depent_PP-like"/>
</dbReference>
<evidence type="ECO:0000259" key="4">
    <source>
        <dbReference type="Pfam" id="PF00149"/>
    </source>
</evidence>
<dbReference type="EMBL" id="JAXIVS010000004">
    <property type="protein sequence ID" value="MDY7227753.1"/>
    <property type="molecule type" value="Genomic_DNA"/>
</dbReference>
<sequence>MPRRPRFQLLAVLLVTAIQLPVVLWLCWHTRTPLPVLGAVLVSVPYLRQLQSPWHSTSPARSTYLALGWWSACLVFDLLMVPAELAVRVGAPWGLAWGLAGVLSLGLGADAVLGRPRLRKRVVRVDGLPAELDGYRIGQISDVHCGPYVSEERVSSWVSRLNALEVDLVAVTGDLITHGSSHVEPVARALGGLRAKDGAFACMGNHDYFTDGEHLVRALERQGLTVLRNRGVVVERGGARLYVAGVDDTWTSRHDLARALAGRPPGAPTVLLAHDPELFPQAQARSVELTLSGHTHGGQLAVPGVRRLSLARFITRWTAGLYRHGRSWLYVNRGVGTTGPPARLGAPAELAVITLRRA</sequence>
<feature type="transmembrane region" description="Helical" evidence="3">
    <location>
        <begin position="95"/>
        <end position="114"/>
    </location>
</feature>
<dbReference type="RefSeq" id="WP_321546466.1">
    <property type="nucleotide sequence ID" value="NZ_JAXIVS010000004.1"/>
</dbReference>
<feature type="transmembrane region" description="Helical" evidence="3">
    <location>
        <begin position="7"/>
        <end position="26"/>
    </location>
</feature>
<evidence type="ECO:0000256" key="3">
    <source>
        <dbReference type="SAM" id="Phobius"/>
    </source>
</evidence>